<accession>A0ABP9KW89</accession>
<dbReference type="PANTHER" id="PTHR11113:SF14">
    <property type="entry name" value="N-ACETYLGLUCOSAMINE-6-PHOSPHATE DEACETYLASE"/>
    <property type="match status" value="1"/>
</dbReference>
<evidence type="ECO:0000256" key="2">
    <source>
        <dbReference type="ARBA" id="ARBA00022723"/>
    </source>
</evidence>
<gene>
    <name evidence="7" type="primary">nagA</name>
    <name evidence="7" type="ORF">GCM10025759_01210</name>
</gene>
<protein>
    <submittedName>
        <fullName evidence="7">N-acetylglucosamine-6-phosphate deacetylase</fullName>
    </submittedName>
</protein>
<evidence type="ECO:0000313" key="7">
    <source>
        <dbReference type="EMBL" id="GAA5067081.1"/>
    </source>
</evidence>
<dbReference type="InterPro" id="IPR032466">
    <property type="entry name" value="Metal_Hydrolase"/>
</dbReference>
<evidence type="ECO:0000313" key="8">
    <source>
        <dbReference type="Proteomes" id="UP001501083"/>
    </source>
</evidence>
<evidence type="ECO:0000256" key="1">
    <source>
        <dbReference type="ARBA" id="ARBA00010716"/>
    </source>
</evidence>
<dbReference type="PIRSF" id="PIRSF038994">
    <property type="entry name" value="NagA"/>
    <property type="match status" value="1"/>
</dbReference>
<proteinExistence type="inferred from homology"/>
<dbReference type="Proteomes" id="UP001501083">
    <property type="component" value="Unassembled WGS sequence"/>
</dbReference>
<keyword evidence="8" id="KW-1185">Reference proteome</keyword>
<evidence type="ECO:0000259" key="6">
    <source>
        <dbReference type="Pfam" id="PF01979"/>
    </source>
</evidence>
<keyword evidence="4 5" id="KW-0119">Carbohydrate metabolism</keyword>
<dbReference type="CDD" id="cd00854">
    <property type="entry name" value="NagA"/>
    <property type="match status" value="1"/>
</dbReference>
<dbReference type="Gene3D" id="2.30.40.10">
    <property type="entry name" value="Urease, subunit C, domain 1"/>
    <property type="match status" value="1"/>
</dbReference>
<comment type="caution">
    <text evidence="7">The sequence shown here is derived from an EMBL/GenBank/DDBJ whole genome shotgun (WGS) entry which is preliminary data.</text>
</comment>
<keyword evidence="3 5" id="KW-0378">Hydrolase</keyword>
<dbReference type="InterPro" id="IPR011059">
    <property type="entry name" value="Metal-dep_hydrolase_composite"/>
</dbReference>
<dbReference type="RefSeq" id="WP_158983443.1">
    <property type="nucleotide sequence ID" value="NZ_BAABKY010000001.1"/>
</dbReference>
<dbReference type="Gene3D" id="3.20.20.140">
    <property type="entry name" value="Metal-dependent hydrolases"/>
    <property type="match status" value="1"/>
</dbReference>
<organism evidence="7 8">
    <name type="scientific">Lysobacter panacisoli</name>
    <dbReference type="NCBI Taxonomy" id="1255263"/>
    <lineage>
        <taxon>Bacteria</taxon>
        <taxon>Pseudomonadati</taxon>
        <taxon>Pseudomonadota</taxon>
        <taxon>Gammaproteobacteria</taxon>
        <taxon>Lysobacterales</taxon>
        <taxon>Lysobacteraceae</taxon>
        <taxon>Lysobacter</taxon>
    </lineage>
</organism>
<name>A0ABP9KW89_9GAMM</name>
<dbReference type="PANTHER" id="PTHR11113">
    <property type="entry name" value="N-ACETYLGLUCOSAMINE-6-PHOSPHATE DEACETYLASE"/>
    <property type="match status" value="1"/>
</dbReference>
<feature type="domain" description="Amidohydrolase-related" evidence="6">
    <location>
        <begin position="51"/>
        <end position="376"/>
    </location>
</feature>
<comment type="similarity">
    <text evidence="1 5">Belongs to the metallo-dependent hydrolases superfamily. NagA family.</text>
</comment>
<dbReference type="Pfam" id="PF01979">
    <property type="entry name" value="Amidohydro_1"/>
    <property type="match status" value="1"/>
</dbReference>
<keyword evidence="2" id="KW-0479">Metal-binding</keyword>
<dbReference type="EMBL" id="BAABKY010000001">
    <property type="protein sequence ID" value="GAA5067081.1"/>
    <property type="molecule type" value="Genomic_DNA"/>
</dbReference>
<dbReference type="SUPFAM" id="SSF51556">
    <property type="entry name" value="Metallo-dependent hydrolases"/>
    <property type="match status" value="1"/>
</dbReference>
<reference evidence="8" key="1">
    <citation type="journal article" date="2019" name="Int. J. Syst. Evol. Microbiol.">
        <title>The Global Catalogue of Microorganisms (GCM) 10K type strain sequencing project: providing services to taxonomists for standard genome sequencing and annotation.</title>
        <authorList>
            <consortium name="The Broad Institute Genomics Platform"/>
            <consortium name="The Broad Institute Genome Sequencing Center for Infectious Disease"/>
            <person name="Wu L."/>
            <person name="Ma J."/>
        </authorList>
    </citation>
    <scope>NUCLEOTIDE SEQUENCE [LARGE SCALE GENOMIC DNA]</scope>
    <source>
        <strain evidence="8">JCM 19212</strain>
    </source>
</reference>
<dbReference type="SUPFAM" id="SSF51338">
    <property type="entry name" value="Composite domain of metallo-dependent hydrolases"/>
    <property type="match status" value="1"/>
</dbReference>
<dbReference type="NCBIfam" id="TIGR00221">
    <property type="entry name" value="nagA"/>
    <property type="match status" value="1"/>
</dbReference>
<sequence>MSTLAFTNGHVLTERGFESDLSVLVEDGHIVAMLPGPAPKGATAVDLRGGYLVPGFIDTQVNGGGDVLFNDEPTVDGLRRIAQAHRKYGTTGLLPTLISDDVAVMCRAIAATREAIAQKVPGVLGLHLEGPYLNAARKGVHDPSKFHTPGADELDIVASLGKDGVTLLTLAPERFDADTIKALVARGVILAAGHTAANYEQLRDGFAAGITGVTHLFNAMTPMSSREPGAVGAALENADAWCGLIVDGYHVHDASLRVAIAARPRGKMMLVTDAMPPVGGEREDFELYGVTMTCRDGQCTTADGTLAGSALDMAGAVRNTVHRLGLPLDEACRMASQYPAEFIGLGGELGRIAPGYRADLVALDTDLQVRGTWIAGEGNVVAA</sequence>
<evidence type="ECO:0000256" key="3">
    <source>
        <dbReference type="ARBA" id="ARBA00022801"/>
    </source>
</evidence>
<dbReference type="InterPro" id="IPR003764">
    <property type="entry name" value="GlcNAc_6-P_deAcase"/>
</dbReference>
<evidence type="ECO:0000256" key="4">
    <source>
        <dbReference type="ARBA" id="ARBA00023277"/>
    </source>
</evidence>
<evidence type="ECO:0000256" key="5">
    <source>
        <dbReference type="PIRNR" id="PIRNR038994"/>
    </source>
</evidence>
<dbReference type="InterPro" id="IPR006680">
    <property type="entry name" value="Amidohydro-rel"/>
</dbReference>